<dbReference type="Gene3D" id="3.40.50.11500">
    <property type="match status" value="1"/>
</dbReference>
<comment type="caution">
    <text evidence="3">The sequence shown here is derived from an EMBL/GenBank/DDBJ whole genome shotgun (WGS) entry which is preliminary data.</text>
</comment>
<dbReference type="EMBL" id="VLTL01000036">
    <property type="protein sequence ID" value="KAA0167000.1"/>
    <property type="molecule type" value="Genomic_DNA"/>
</dbReference>
<feature type="region of interest" description="Disordered" evidence="1">
    <location>
        <begin position="64"/>
        <end position="87"/>
    </location>
</feature>
<proteinExistence type="predicted"/>
<feature type="region of interest" description="Disordered" evidence="1">
    <location>
        <begin position="672"/>
        <end position="700"/>
    </location>
</feature>
<feature type="region of interest" description="Disordered" evidence="1">
    <location>
        <begin position="774"/>
        <end position="798"/>
    </location>
</feature>
<evidence type="ECO:0000313" key="3">
    <source>
        <dbReference type="EMBL" id="KAA0167000.1"/>
    </source>
</evidence>
<dbReference type="InterPro" id="IPR051696">
    <property type="entry name" value="DENN_Domain_GEFs"/>
</dbReference>
<reference evidence="3 4" key="1">
    <citation type="submission" date="2019-07" db="EMBL/GenBank/DDBJ databases">
        <title>Genomes of Cafeteria roenbergensis.</title>
        <authorList>
            <person name="Fischer M.G."/>
            <person name="Hackl T."/>
            <person name="Roman M."/>
        </authorList>
    </citation>
    <scope>NUCLEOTIDE SEQUENCE [LARGE SCALE GENOMIC DNA]</scope>
    <source>
        <strain evidence="3 4">RCC970-E3</strain>
    </source>
</reference>
<name>A0A5A8DT25_CAFRO</name>
<dbReference type="InterPro" id="IPR001194">
    <property type="entry name" value="cDENN_dom"/>
</dbReference>
<gene>
    <name evidence="3" type="ORF">FNF28_02923</name>
</gene>
<sequence>MATTDPLFNCFVLCGLPRSGLLPVSLWEDADNIPAADSPSVASPTPASPITDSAVSFRSFTKAQRGDDDGAAGLGGPASQRPKKKHHPFKEPFAAALHDVFPDPPGGAFAPSGVPASVAGLCLPEGAKLRQPYRTDPPPVPEYCIPVLSDASGGRFFLHTLIVWEELTEQQLADLDRTVFQLPGPPSAHGPILGPRAMVLVSPLMLPAARQALVQLYRLSFASSECPWERVVHALLGVPVPPLGGLSVRHTIGDEELAFWRPPANRRAAPDNLEIPLKLLLKALPRDQLLIAFRCMLAGRAVVLVCSSVLALTHAAEALVALQYPFDFPGVYAPVLPSPPSAGALLRFPGLMLLGVRSDRFRRIIERTPGGARGALAAGLTVVNLDEGRVVLPGTASAWSAPAELCSKTGRAKKLPALPSRAEAKLRACLADHGSLFESRPPGWAEEVLPRHGDAFSYGPPASRARGGASLRPHARKPVDLGEVRAGFLRVFTSLLRDYRSFIRFEATGSEQSPEQRRAWQRPPRPLRMIAFFDKAGFMSSHYMGSEAWPILGEILESQAFAQFIQLRARPPRGPGTDAARADILFFDESIFAKRDRSTWRRLRGNKTQTPFLDDTRFRHVSVVVAPGPCLDDLPAVPSEATPTAPAGVWSASPLPTHFRTSLLAPTVRLSKTAPPQSLGGDTSGRSHGPPATPTRPLDRRLGATTLDWALDAFLEVCVAAGEAWRAVVVLELLGALGMLPDAGTIADLMELSGGDAPLLARLSELLADASSCQTSPVASSASKDHPPRWGEPGSLTR</sequence>
<evidence type="ECO:0000259" key="2">
    <source>
        <dbReference type="PROSITE" id="PS50211"/>
    </source>
</evidence>
<accession>A0A5A8DT25</accession>
<dbReference type="PANTHER" id="PTHR12296:SF21">
    <property type="entry name" value="DENN DOMAIN-CONTAINING PROTEIN 3"/>
    <property type="match status" value="1"/>
</dbReference>
<evidence type="ECO:0000313" key="4">
    <source>
        <dbReference type="Proteomes" id="UP000324907"/>
    </source>
</evidence>
<dbReference type="InterPro" id="IPR037516">
    <property type="entry name" value="Tripartite_DENN"/>
</dbReference>
<feature type="domain" description="UDENN" evidence="2">
    <location>
        <begin position="79"/>
        <end position="576"/>
    </location>
</feature>
<dbReference type="GO" id="GO:0032483">
    <property type="term" value="P:regulation of Rab protein signal transduction"/>
    <property type="evidence" value="ECO:0007669"/>
    <property type="project" value="TreeGrafter"/>
</dbReference>
<feature type="compositionally biased region" description="Polar residues" evidence="1">
    <location>
        <begin position="674"/>
        <end position="686"/>
    </location>
</feature>
<dbReference type="GO" id="GO:0031410">
    <property type="term" value="C:cytoplasmic vesicle"/>
    <property type="evidence" value="ECO:0007669"/>
    <property type="project" value="TreeGrafter"/>
</dbReference>
<dbReference type="InterPro" id="IPR043153">
    <property type="entry name" value="DENN_C"/>
</dbReference>
<evidence type="ECO:0000256" key="1">
    <source>
        <dbReference type="SAM" id="MobiDB-lite"/>
    </source>
</evidence>
<dbReference type="PANTHER" id="PTHR12296">
    <property type="entry name" value="DENN DOMAIN-CONTAINING PROTEIN 4"/>
    <property type="match status" value="1"/>
</dbReference>
<dbReference type="SMART" id="SM00799">
    <property type="entry name" value="DENN"/>
    <property type="match status" value="1"/>
</dbReference>
<dbReference type="Proteomes" id="UP000324907">
    <property type="component" value="Unassembled WGS sequence"/>
</dbReference>
<protein>
    <recommendedName>
        <fullName evidence="2">UDENN domain-containing protein</fullName>
    </recommendedName>
</protein>
<dbReference type="Pfam" id="PF02141">
    <property type="entry name" value="DENN"/>
    <property type="match status" value="1"/>
</dbReference>
<dbReference type="AlphaFoldDB" id="A0A5A8DT25"/>
<organism evidence="3 4">
    <name type="scientific">Cafeteria roenbergensis</name>
    <name type="common">Marine flagellate</name>
    <dbReference type="NCBI Taxonomy" id="33653"/>
    <lineage>
        <taxon>Eukaryota</taxon>
        <taxon>Sar</taxon>
        <taxon>Stramenopiles</taxon>
        <taxon>Bigyra</taxon>
        <taxon>Opalozoa</taxon>
        <taxon>Bicosoecida</taxon>
        <taxon>Cafeteriaceae</taxon>
        <taxon>Cafeteria</taxon>
    </lineage>
</organism>
<dbReference type="PROSITE" id="PS50211">
    <property type="entry name" value="DENN"/>
    <property type="match status" value="1"/>
</dbReference>